<keyword evidence="3" id="KW-1185">Reference proteome</keyword>
<sequence length="44" mass="4871">MGQPKQPSDFAILKEALYGLGIGIIMMIVVFLFVHFGLDIKAFT</sequence>
<feature type="transmembrane region" description="Helical" evidence="1">
    <location>
        <begin position="16"/>
        <end position="38"/>
    </location>
</feature>
<name>A0A562QNT8_9BACI</name>
<accession>A0A562QNT8</accession>
<dbReference type="EMBL" id="VLKZ01000003">
    <property type="protein sequence ID" value="TWI57860.1"/>
    <property type="molecule type" value="Genomic_DNA"/>
</dbReference>
<evidence type="ECO:0000313" key="3">
    <source>
        <dbReference type="Proteomes" id="UP000315711"/>
    </source>
</evidence>
<gene>
    <name evidence="2" type="ORF">IQ10_01189</name>
</gene>
<keyword evidence="1" id="KW-1133">Transmembrane helix</keyword>
<dbReference type="RefSeq" id="WP_277877943.1">
    <property type="nucleotide sequence ID" value="NZ_VLKZ01000003.1"/>
</dbReference>
<evidence type="ECO:0000313" key="2">
    <source>
        <dbReference type="EMBL" id="TWI57860.1"/>
    </source>
</evidence>
<evidence type="ECO:0000256" key="1">
    <source>
        <dbReference type="SAM" id="Phobius"/>
    </source>
</evidence>
<keyword evidence="1" id="KW-0472">Membrane</keyword>
<keyword evidence="1" id="KW-0812">Transmembrane</keyword>
<reference evidence="2 3" key="1">
    <citation type="journal article" date="2015" name="Stand. Genomic Sci.">
        <title>Genomic Encyclopedia of Bacterial and Archaeal Type Strains, Phase III: the genomes of soil and plant-associated and newly described type strains.</title>
        <authorList>
            <person name="Whitman W.B."/>
            <person name="Woyke T."/>
            <person name="Klenk H.P."/>
            <person name="Zhou Y."/>
            <person name="Lilburn T.G."/>
            <person name="Beck B.J."/>
            <person name="De Vos P."/>
            <person name="Vandamme P."/>
            <person name="Eisen J.A."/>
            <person name="Garrity G."/>
            <person name="Hugenholtz P."/>
            <person name="Kyrpides N.C."/>
        </authorList>
    </citation>
    <scope>NUCLEOTIDE SEQUENCE [LARGE SCALE GENOMIC DNA]</scope>
    <source>
        <strain evidence="2 3">CGMCC 1.10116</strain>
    </source>
</reference>
<protein>
    <submittedName>
        <fullName evidence="2">Uncharacterized protein</fullName>
    </submittedName>
</protein>
<organism evidence="2 3">
    <name type="scientific">Halalkalibacter nanhaiisediminis</name>
    <dbReference type="NCBI Taxonomy" id="688079"/>
    <lineage>
        <taxon>Bacteria</taxon>
        <taxon>Bacillati</taxon>
        <taxon>Bacillota</taxon>
        <taxon>Bacilli</taxon>
        <taxon>Bacillales</taxon>
        <taxon>Bacillaceae</taxon>
        <taxon>Halalkalibacter</taxon>
    </lineage>
</organism>
<proteinExistence type="predicted"/>
<comment type="caution">
    <text evidence="2">The sequence shown here is derived from an EMBL/GenBank/DDBJ whole genome shotgun (WGS) entry which is preliminary data.</text>
</comment>
<dbReference type="AlphaFoldDB" id="A0A562QNT8"/>
<dbReference type="Proteomes" id="UP000315711">
    <property type="component" value="Unassembled WGS sequence"/>
</dbReference>